<name>A0A7I4Y1V3_HAECO</name>
<feature type="compositionally biased region" description="Basic and acidic residues" evidence="1">
    <location>
        <begin position="25"/>
        <end position="46"/>
    </location>
</feature>
<sequence length="108" mass="12440">MCFIFLETWPTHPTLDPVSPGRSKGANEFRDRHTDRQTDGQTDRQTKRFIALVPPLSEEEKAETVLHEEKDWAFAPQTMQTMQIVVMLLDNGPSRLFRKQLIVTDISA</sequence>
<keyword evidence="2" id="KW-1185">Reference proteome</keyword>
<dbReference type="Proteomes" id="UP000025227">
    <property type="component" value="Unplaced"/>
</dbReference>
<feature type="region of interest" description="Disordered" evidence="1">
    <location>
        <begin position="10"/>
        <end position="46"/>
    </location>
</feature>
<organism evidence="2 3">
    <name type="scientific">Haemonchus contortus</name>
    <name type="common">Barber pole worm</name>
    <dbReference type="NCBI Taxonomy" id="6289"/>
    <lineage>
        <taxon>Eukaryota</taxon>
        <taxon>Metazoa</taxon>
        <taxon>Ecdysozoa</taxon>
        <taxon>Nematoda</taxon>
        <taxon>Chromadorea</taxon>
        <taxon>Rhabditida</taxon>
        <taxon>Rhabditina</taxon>
        <taxon>Rhabditomorpha</taxon>
        <taxon>Strongyloidea</taxon>
        <taxon>Trichostrongylidae</taxon>
        <taxon>Haemonchus</taxon>
    </lineage>
</organism>
<dbReference type="AlphaFoldDB" id="A0A7I4Y1V3"/>
<proteinExistence type="predicted"/>
<protein>
    <submittedName>
        <fullName evidence="3">Uncharacterized protein</fullName>
    </submittedName>
</protein>
<evidence type="ECO:0000313" key="3">
    <source>
        <dbReference type="WBParaSite" id="HCON_00040160-00001"/>
    </source>
</evidence>
<accession>A0A7I4Y1V3</accession>
<evidence type="ECO:0000256" key="1">
    <source>
        <dbReference type="SAM" id="MobiDB-lite"/>
    </source>
</evidence>
<reference evidence="3" key="1">
    <citation type="submission" date="2020-12" db="UniProtKB">
        <authorList>
            <consortium name="WormBaseParasite"/>
        </authorList>
    </citation>
    <scope>IDENTIFICATION</scope>
    <source>
        <strain evidence="3">MHco3</strain>
    </source>
</reference>
<evidence type="ECO:0000313" key="2">
    <source>
        <dbReference type="Proteomes" id="UP000025227"/>
    </source>
</evidence>
<dbReference type="WBParaSite" id="HCON_00040160-00001">
    <property type="protein sequence ID" value="HCON_00040160-00001"/>
    <property type="gene ID" value="HCON_00040160"/>
</dbReference>